<dbReference type="CDD" id="cd06184">
    <property type="entry name" value="flavohem_like_fad_nad_binding"/>
    <property type="match status" value="1"/>
</dbReference>
<dbReference type="Gene3D" id="3.40.50.80">
    <property type="entry name" value="Nucleotide-binding domain of ferredoxin-NADP reductase (FNR) module"/>
    <property type="match status" value="1"/>
</dbReference>
<dbReference type="SUPFAM" id="SSF54292">
    <property type="entry name" value="2Fe-2S ferredoxin-like"/>
    <property type="match status" value="1"/>
</dbReference>
<evidence type="ECO:0000259" key="2">
    <source>
        <dbReference type="PROSITE" id="PS51384"/>
    </source>
</evidence>
<dbReference type="Gene3D" id="3.10.20.30">
    <property type="match status" value="1"/>
</dbReference>
<dbReference type="Pfam" id="PF00970">
    <property type="entry name" value="FAD_binding_6"/>
    <property type="match status" value="1"/>
</dbReference>
<gene>
    <name evidence="3" type="ORF">B5J99_00820</name>
</gene>
<dbReference type="RefSeq" id="WP_117351149.1">
    <property type="nucleotide sequence ID" value="NZ_CP020083.1"/>
</dbReference>
<dbReference type="InterPro" id="IPR039261">
    <property type="entry name" value="FNR_nucleotide-bd"/>
</dbReference>
<evidence type="ECO:0000313" key="3">
    <source>
        <dbReference type="EMBL" id="ASR50193.1"/>
    </source>
</evidence>
<dbReference type="InterPro" id="IPR017927">
    <property type="entry name" value="FAD-bd_FR_type"/>
</dbReference>
<dbReference type="PROSITE" id="PS51384">
    <property type="entry name" value="FAD_FR"/>
    <property type="match status" value="1"/>
</dbReference>
<name>A0ABM6M2S7_9SPHN</name>
<dbReference type="InterPro" id="IPR017938">
    <property type="entry name" value="Riboflavin_synthase-like_b-brl"/>
</dbReference>
<evidence type="ECO:0000313" key="4">
    <source>
        <dbReference type="Proteomes" id="UP000258016"/>
    </source>
</evidence>
<dbReference type="Gene3D" id="2.40.30.10">
    <property type="entry name" value="Translation factors"/>
    <property type="match status" value="1"/>
</dbReference>
<dbReference type="PANTHER" id="PTHR42815">
    <property type="entry name" value="FAD-BINDING, PUTATIVE (AFU_ORTHOLOGUE AFUA_6G07600)-RELATED"/>
    <property type="match status" value="1"/>
</dbReference>
<dbReference type="EMBL" id="CP020083">
    <property type="protein sequence ID" value="ASR50193.1"/>
    <property type="molecule type" value="Genomic_DNA"/>
</dbReference>
<sequence>MTPTDPKAPWHAGEVAMQQTVGAADRMATIGGKIVRDFMPDQHRDFYEQLPVIVVGAVDPQGDAWATLAVGNPGFVSSPDPRTLDFALQRDPLDPADAGLGDGDAVGLLGIELHTRRRNRMNGTLRRTGADGHRVEVVQSYGNCPQYIQLRDFSFVRDPALPSQAQREEAVVLDGLAREIVAAADTFFVASYVDTDAGRQVDVSHRGGKSGFVRIDPGGTLTIPDFAGNLFFNTLGNILVNPRAGLIFTNFATGDVVQMTGTAEVILDSPEISAFQGAERLWTFSPRRIILRRGALALRWAMRTNGWSPNALMTGDWDTATRRIEAEALARSWRPFVVTDVVDESSTIRSFHLMPNDGKGLIAHKAGQHLPIRVTLPGDTDPTLRTYTISCAPSDAGYRISVKRDGRVSRFLHDHVRQGSVIEAKAPAGGFTIDAAATRPAVLVAAGVGITPMLAMLRQVVFEGLRTRSTRQTWLIHTARNRAERAFDAEIDTLVAAAQGAVRVVRIVSQPGPHERTGRDHDGVGRLTADTFRQILPFGDYDFYLCGPGGFMQDLYDGLRDLSVIDARIHAEAFGPSALVRRPDQSAAVPQLPQPSATSVTVVFTASAKEARWQPASGSLLELAESRGLKPEHSCRAGSCGSCAVRLLKGKVAYPVPPTAPVGPGEILVCSAVPADGSEALEIEL</sequence>
<feature type="domain" description="FAD-binding FR-type" evidence="2">
    <location>
        <begin position="331"/>
        <end position="434"/>
    </location>
</feature>
<dbReference type="Gene3D" id="2.30.110.10">
    <property type="entry name" value="Electron Transport, Fmn-binding Protein, Chain A"/>
    <property type="match status" value="1"/>
</dbReference>
<dbReference type="InterPro" id="IPR036010">
    <property type="entry name" value="2Fe-2S_ferredoxin-like_sf"/>
</dbReference>
<dbReference type="Pfam" id="PF00111">
    <property type="entry name" value="Fer2"/>
    <property type="match status" value="1"/>
</dbReference>
<dbReference type="PROSITE" id="PS00197">
    <property type="entry name" value="2FE2S_FER_1"/>
    <property type="match status" value="1"/>
</dbReference>
<dbReference type="CDD" id="cd00207">
    <property type="entry name" value="fer2"/>
    <property type="match status" value="1"/>
</dbReference>
<dbReference type="InterPro" id="IPR012349">
    <property type="entry name" value="Split_barrel_FMN-bd"/>
</dbReference>
<dbReference type="SUPFAM" id="SSF63380">
    <property type="entry name" value="Riboflavin synthase domain-like"/>
    <property type="match status" value="1"/>
</dbReference>
<keyword evidence="4" id="KW-1185">Reference proteome</keyword>
<dbReference type="InterPro" id="IPR001433">
    <property type="entry name" value="OxRdtase_FAD/NAD-bd"/>
</dbReference>
<dbReference type="PANTHER" id="PTHR42815:SF2">
    <property type="entry name" value="FAD-BINDING, PUTATIVE (AFU_ORTHOLOGUE AFUA_6G07600)-RELATED"/>
    <property type="match status" value="1"/>
</dbReference>
<dbReference type="Pfam" id="PF00175">
    <property type="entry name" value="NAD_binding_1"/>
    <property type="match status" value="1"/>
</dbReference>
<proteinExistence type="predicted"/>
<evidence type="ECO:0000259" key="1">
    <source>
        <dbReference type="PROSITE" id="PS51085"/>
    </source>
</evidence>
<dbReference type="Proteomes" id="UP000258016">
    <property type="component" value="Chromosome"/>
</dbReference>
<feature type="domain" description="2Fe-2S ferredoxin-type" evidence="1">
    <location>
        <begin position="598"/>
        <end position="685"/>
    </location>
</feature>
<organism evidence="3 4">
    <name type="scientific">Blastomonas fulva</name>
    <dbReference type="NCBI Taxonomy" id="1550728"/>
    <lineage>
        <taxon>Bacteria</taxon>
        <taxon>Pseudomonadati</taxon>
        <taxon>Pseudomonadota</taxon>
        <taxon>Alphaproteobacteria</taxon>
        <taxon>Sphingomonadales</taxon>
        <taxon>Sphingomonadaceae</taxon>
        <taxon>Blastomonas</taxon>
    </lineage>
</organism>
<dbReference type="GeneID" id="303484116"/>
<protein>
    <submittedName>
        <fullName evidence="3">FAD-binding oxidoreductase</fullName>
    </submittedName>
</protein>
<dbReference type="SUPFAM" id="SSF50475">
    <property type="entry name" value="FMN-binding split barrel"/>
    <property type="match status" value="1"/>
</dbReference>
<dbReference type="PROSITE" id="PS51085">
    <property type="entry name" value="2FE2S_FER_2"/>
    <property type="match status" value="1"/>
</dbReference>
<dbReference type="InterPro" id="IPR012675">
    <property type="entry name" value="Beta-grasp_dom_sf"/>
</dbReference>
<dbReference type="InterPro" id="IPR006058">
    <property type="entry name" value="2Fe2S_fd_BS"/>
</dbReference>
<dbReference type="PRINTS" id="PR00409">
    <property type="entry name" value="PHDIOXRDTASE"/>
</dbReference>
<dbReference type="InterPro" id="IPR001041">
    <property type="entry name" value="2Fe-2S_ferredoxin-type"/>
</dbReference>
<reference evidence="3 4" key="1">
    <citation type="submission" date="2017-03" db="EMBL/GenBank/DDBJ databases">
        <title>Complete genome sequence of Blastomonas fulva degrading microcsystin LR.</title>
        <authorList>
            <person name="Lee H.-g."/>
            <person name="Jin L."/>
            <person name="oh H.-M."/>
        </authorList>
    </citation>
    <scope>NUCLEOTIDE SEQUENCE [LARGE SCALE GENOMIC DNA]</scope>
    <source>
        <strain evidence="3 4">T2</strain>
    </source>
</reference>
<dbReference type="InterPro" id="IPR008333">
    <property type="entry name" value="Cbr1-like_FAD-bd_dom"/>
</dbReference>
<dbReference type="SUPFAM" id="SSF52343">
    <property type="entry name" value="Ferredoxin reductase-like, C-terminal NADP-linked domain"/>
    <property type="match status" value="1"/>
</dbReference>
<accession>A0ABM6M2S7</accession>